<accession>A0A3E3IV15</accession>
<dbReference type="PROSITE" id="PS51257">
    <property type="entry name" value="PROKAR_LIPOPROTEIN"/>
    <property type="match status" value="1"/>
</dbReference>
<dbReference type="GeneID" id="97989268"/>
<evidence type="ECO:0000259" key="4">
    <source>
        <dbReference type="SMART" id="SM00062"/>
    </source>
</evidence>
<gene>
    <name evidence="6" type="ORF">DWY69_15390</name>
    <name evidence="5" type="ORF">DXC51_20975</name>
</gene>
<dbReference type="RefSeq" id="WP_021637293.1">
    <property type="nucleotide sequence ID" value="NZ_CALBAU010000308.1"/>
</dbReference>
<evidence type="ECO:0000256" key="2">
    <source>
        <dbReference type="SAM" id="MobiDB-lite"/>
    </source>
</evidence>
<keyword evidence="1 3" id="KW-0732">Signal</keyword>
<sequence length="314" mass="33234">MKKAAAILLAGVMAFGLIGCGGTQTSGSGQAEGAAQESSAAADNAAAESTAAESVQEEESSTQAQSADAAADGEGRQFIVGFDAEFPPYGYKDESGEYVGFDLDLAAEVCKRQGWELVKQPIDWDSKDMELDSGAIDCIWNGFTMNGREDQYTFSVPYVDNSQVFVVAEDAGIETKADLAGKAVGVQKDSSALAALEGDEKALADTFAALNQYADYNTAFMDLEAGAIDALAIDIGVANYQIASRDGGYVILDGEAHKEYLSTEQYGIGFKKGNEELKNTVEATLMEMAEDGTFKQIAEKYADYGLLDSICLGK</sequence>
<dbReference type="EMBL" id="QVLU01000013">
    <property type="protein sequence ID" value="RGE70904.1"/>
    <property type="molecule type" value="Genomic_DNA"/>
</dbReference>
<name>A0A3E3IV15_9FIRM</name>
<dbReference type="Proteomes" id="UP000260812">
    <property type="component" value="Unassembled WGS sequence"/>
</dbReference>
<evidence type="ECO:0000313" key="6">
    <source>
        <dbReference type="EMBL" id="RGE70904.1"/>
    </source>
</evidence>
<feature type="chain" id="PRO_5044080643" evidence="3">
    <location>
        <begin position="20"/>
        <end position="314"/>
    </location>
</feature>
<evidence type="ECO:0000313" key="7">
    <source>
        <dbReference type="Proteomes" id="UP000260812"/>
    </source>
</evidence>
<organism evidence="6 8">
    <name type="scientific">Eisenbergiella massiliensis</name>
    <dbReference type="NCBI Taxonomy" id="1720294"/>
    <lineage>
        <taxon>Bacteria</taxon>
        <taxon>Bacillati</taxon>
        <taxon>Bacillota</taxon>
        <taxon>Clostridia</taxon>
        <taxon>Lachnospirales</taxon>
        <taxon>Lachnospiraceae</taxon>
        <taxon>Eisenbergiella</taxon>
    </lineage>
</organism>
<protein>
    <submittedName>
        <fullName evidence="6">ABC transporter substrate-binding protein</fullName>
    </submittedName>
</protein>
<dbReference type="AlphaFoldDB" id="A0A3E3IV15"/>
<evidence type="ECO:0000256" key="3">
    <source>
        <dbReference type="SAM" id="SignalP"/>
    </source>
</evidence>
<feature type="domain" description="Solute-binding protein family 3/N-terminal" evidence="4">
    <location>
        <begin position="77"/>
        <end position="305"/>
    </location>
</feature>
<dbReference type="SMART" id="SM00062">
    <property type="entry name" value="PBPb"/>
    <property type="match status" value="1"/>
</dbReference>
<dbReference type="PANTHER" id="PTHR35936">
    <property type="entry name" value="MEMBRANE-BOUND LYTIC MUREIN TRANSGLYCOSYLASE F"/>
    <property type="match status" value="1"/>
</dbReference>
<reference evidence="7 8" key="1">
    <citation type="submission" date="2018-08" db="EMBL/GenBank/DDBJ databases">
        <title>A genome reference for cultivated species of the human gut microbiota.</title>
        <authorList>
            <person name="Zou Y."/>
            <person name="Xue W."/>
            <person name="Luo G."/>
        </authorList>
    </citation>
    <scope>NUCLEOTIDE SEQUENCE [LARGE SCALE GENOMIC DNA]</scope>
    <source>
        <strain evidence="6 8">AF26-4BH</strain>
        <strain evidence="5 7">TF05-5AC</strain>
    </source>
</reference>
<dbReference type="InterPro" id="IPR001638">
    <property type="entry name" value="Solute-binding_3/MltF_N"/>
</dbReference>
<dbReference type="OrthoDB" id="9775197at2"/>
<dbReference type="Proteomes" id="UP000261166">
    <property type="component" value="Unassembled WGS sequence"/>
</dbReference>
<feature type="compositionally biased region" description="Low complexity" evidence="2">
    <location>
        <begin position="25"/>
        <end position="54"/>
    </location>
</feature>
<evidence type="ECO:0000256" key="1">
    <source>
        <dbReference type="ARBA" id="ARBA00022729"/>
    </source>
</evidence>
<keyword evidence="7" id="KW-1185">Reference proteome</keyword>
<dbReference type="PANTHER" id="PTHR35936:SF34">
    <property type="entry name" value="ABC TRANSPORTER EXTRACELLULAR-BINDING PROTEIN YCKB-RELATED"/>
    <property type="match status" value="1"/>
</dbReference>
<dbReference type="Pfam" id="PF00497">
    <property type="entry name" value="SBP_bac_3"/>
    <property type="match status" value="1"/>
</dbReference>
<feature type="signal peptide" evidence="3">
    <location>
        <begin position="1"/>
        <end position="19"/>
    </location>
</feature>
<evidence type="ECO:0000313" key="8">
    <source>
        <dbReference type="Proteomes" id="UP000261166"/>
    </source>
</evidence>
<feature type="region of interest" description="Disordered" evidence="2">
    <location>
        <begin position="25"/>
        <end position="70"/>
    </location>
</feature>
<dbReference type="EMBL" id="QVLV01000018">
    <property type="protein sequence ID" value="RGE57084.1"/>
    <property type="molecule type" value="Genomic_DNA"/>
</dbReference>
<proteinExistence type="predicted"/>
<evidence type="ECO:0000313" key="5">
    <source>
        <dbReference type="EMBL" id="RGE57084.1"/>
    </source>
</evidence>
<dbReference type="Gene3D" id="3.40.190.10">
    <property type="entry name" value="Periplasmic binding protein-like II"/>
    <property type="match status" value="2"/>
</dbReference>
<dbReference type="CDD" id="cd00996">
    <property type="entry name" value="PBP2_AatB_like"/>
    <property type="match status" value="1"/>
</dbReference>
<comment type="caution">
    <text evidence="6">The sequence shown here is derived from an EMBL/GenBank/DDBJ whole genome shotgun (WGS) entry which is preliminary data.</text>
</comment>
<feature type="compositionally biased region" description="Low complexity" evidence="2">
    <location>
        <begin position="61"/>
        <end position="70"/>
    </location>
</feature>
<dbReference type="SUPFAM" id="SSF53850">
    <property type="entry name" value="Periplasmic binding protein-like II"/>
    <property type="match status" value="1"/>
</dbReference>